<reference evidence="2 3" key="1">
    <citation type="submission" date="2019-08" db="EMBL/GenBank/DDBJ databases">
        <title>Professor.</title>
        <authorList>
            <person name="Park J.S."/>
        </authorList>
    </citation>
    <scope>NUCLEOTIDE SEQUENCE [LARGE SCALE GENOMIC DNA]</scope>
    <source>
        <strain evidence="2 3">176CP5-101</strain>
    </source>
</reference>
<name>A0A5C8V0N2_9FLAO</name>
<gene>
    <name evidence="2" type="ORF">FVB32_12160</name>
</gene>
<protein>
    <submittedName>
        <fullName evidence="2">Uncharacterized protein</fullName>
    </submittedName>
</protein>
<dbReference type="AlphaFoldDB" id="A0A5C8V0N2"/>
<evidence type="ECO:0000313" key="2">
    <source>
        <dbReference type="EMBL" id="TXN35333.1"/>
    </source>
</evidence>
<keyword evidence="1" id="KW-0472">Membrane</keyword>
<dbReference type="Proteomes" id="UP000321456">
    <property type="component" value="Unassembled WGS sequence"/>
</dbReference>
<keyword evidence="3" id="KW-1185">Reference proteome</keyword>
<organism evidence="2 3">
    <name type="scientific">Flagellimonas hymeniacidonis</name>
    <dbReference type="NCBI Taxonomy" id="2603628"/>
    <lineage>
        <taxon>Bacteria</taxon>
        <taxon>Pseudomonadati</taxon>
        <taxon>Bacteroidota</taxon>
        <taxon>Flavobacteriia</taxon>
        <taxon>Flavobacteriales</taxon>
        <taxon>Flavobacteriaceae</taxon>
        <taxon>Flagellimonas</taxon>
    </lineage>
</organism>
<comment type="caution">
    <text evidence="2">The sequence shown here is derived from an EMBL/GenBank/DDBJ whole genome shotgun (WGS) entry which is preliminary data.</text>
</comment>
<evidence type="ECO:0000313" key="3">
    <source>
        <dbReference type="Proteomes" id="UP000321456"/>
    </source>
</evidence>
<dbReference type="RefSeq" id="WP_147744068.1">
    <property type="nucleotide sequence ID" value="NZ_VRUR01000002.1"/>
</dbReference>
<accession>A0A5C8V0N2</accession>
<keyword evidence="1" id="KW-1133">Transmembrane helix</keyword>
<dbReference type="EMBL" id="VRUR01000002">
    <property type="protein sequence ID" value="TXN35333.1"/>
    <property type="molecule type" value="Genomic_DNA"/>
</dbReference>
<feature type="transmembrane region" description="Helical" evidence="1">
    <location>
        <begin position="73"/>
        <end position="92"/>
    </location>
</feature>
<proteinExistence type="predicted"/>
<evidence type="ECO:0000256" key="1">
    <source>
        <dbReference type="SAM" id="Phobius"/>
    </source>
</evidence>
<sequence>MKENHKNKFKTPEGYFDTFHERLMDKINEEETAQETSLIPKSDGFAVPDKYFDTFKVESEQVKVVQLKSYKKFYYAAASIAALFILFFGLTWKADSPITFEDLANAELDAYFESTELNMSTYEIAEVVSLSDLEINEVFDNTLEDENILEYLDENVEDIEDLNLDYNDYE</sequence>
<keyword evidence="1" id="KW-0812">Transmembrane</keyword>